<reference evidence="1 2" key="1">
    <citation type="submission" date="2021-06" db="EMBL/GenBank/DDBJ databases">
        <title>Caerostris extrusa draft genome.</title>
        <authorList>
            <person name="Kono N."/>
            <person name="Arakawa K."/>
        </authorList>
    </citation>
    <scope>NUCLEOTIDE SEQUENCE [LARGE SCALE GENOMIC DNA]</scope>
</reference>
<dbReference type="EMBL" id="BPLR01021692">
    <property type="protein sequence ID" value="GIX92438.1"/>
    <property type="molecule type" value="Genomic_DNA"/>
</dbReference>
<evidence type="ECO:0000313" key="1">
    <source>
        <dbReference type="EMBL" id="GIX92438.1"/>
    </source>
</evidence>
<dbReference type="Proteomes" id="UP001054945">
    <property type="component" value="Unassembled WGS sequence"/>
</dbReference>
<organism evidence="1 2">
    <name type="scientific">Caerostris extrusa</name>
    <name type="common">Bark spider</name>
    <name type="synonym">Caerostris bankana</name>
    <dbReference type="NCBI Taxonomy" id="172846"/>
    <lineage>
        <taxon>Eukaryota</taxon>
        <taxon>Metazoa</taxon>
        <taxon>Ecdysozoa</taxon>
        <taxon>Arthropoda</taxon>
        <taxon>Chelicerata</taxon>
        <taxon>Arachnida</taxon>
        <taxon>Araneae</taxon>
        <taxon>Araneomorphae</taxon>
        <taxon>Entelegynae</taxon>
        <taxon>Araneoidea</taxon>
        <taxon>Araneidae</taxon>
        <taxon>Caerostris</taxon>
    </lineage>
</organism>
<dbReference type="AlphaFoldDB" id="A0AAV4P7H0"/>
<accession>A0AAV4P7H0</accession>
<sequence length="105" mass="12310">MKLYLILELYQVSLRCTYKNQIAIKCAAYQKIQSLLETLLGKIFKIPSFQRNIRWYLNIQSMLSELKIVLMENKISMEFAECLLTISKESLPERRTWDGTNDGQG</sequence>
<protein>
    <submittedName>
        <fullName evidence="1">Uncharacterized protein</fullName>
    </submittedName>
</protein>
<comment type="caution">
    <text evidence="1">The sequence shown here is derived from an EMBL/GenBank/DDBJ whole genome shotgun (WGS) entry which is preliminary data.</text>
</comment>
<keyword evidence="2" id="KW-1185">Reference proteome</keyword>
<evidence type="ECO:0000313" key="2">
    <source>
        <dbReference type="Proteomes" id="UP001054945"/>
    </source>
</evidence>
<gene>
    <name evidence="1" type="ORF">CEXT_121261</name>
</gene>
<name>A0AAV4P7H0_CAEEX</name>
<proteinExistence type="predicted"/>